<sequence>MFSYKEYKEIIQIIKESGRMANFKQARGKDQFIIMRHDVEFSVDRAFALSKLELSMDFTSTYFFQWTNNSYNILSKRNMDMIHYMHERGHEIGLHFALNGLTDMELIRKKILQEINVLSEMLGFEIMEFSIHRPSADVLREDIKLPGIINAYQDEYFTFAEKVTPDTRLAVKYISDAQHRWNYGKPDRETLLGNDKVQILTHPYSWTKRGYDNLENFRTLIAERNEELLDTIDNECKHFATVRDLL</sequence>
<dbReference type="AlphaFoldDB" id="A0A9D2C686"/>
<accession>A0A9D2C686</accession>
<evidence type="ECO:0008006" key="3">
    <source>
        <dbReference type="Google" id="ProtNLM"/>
    </source>
</evidence>
<evidence type="ECO:0000313" key="1">
    <source>
        <dbReference type="EMBL" id="HIY59126.1"/>
    </source>
</evidence>
<dbReference type="EMBL" id="DXDD01000003">
    <property type="protein sequence ID" value="HIY59126.1"/>
    <property type="molecule type" value="Genomic_DNA"/>
</dbReference>
<proteinExistence type="predicted"/>
<evidence type="ECO:0000313" key="2">
    <source>
        <dbReference type="Proteomes" id="UP000824007"/>
    </source>
</evidence>
<dbReference type="InterPro" id="IPR011330">
    <property type="entry name" value="Glyco_hydro/deAcase_b/a-brl"/>
</dbReference>
<organism evidence="1 2">
    <name type="scientific">Candidatus Eisenbergiella pullistercoris</name>
    <dbReference type="NCBI Taxonomy" id="2838555"/>
    <lineage>
        <taxon>Bacteria</taxon>
        <taxon>Bacillati</taxon>
        <taxon>Bacillota</taxon>
        <taxon>Clostridia</taxon>
        <taxon>Lachnospirales</taxon>
        <taxon>Lachnospiraceae</taxon>
        <taxon>Eisenbergiella</taxon>
    </lineage>
</organism>
<reference evidence="1" key="2">
    <citation type="submission" date="2021-04" db="EMBL/GenBank/DDBJ databases">
        <authorList>
            <person name="Gilroy R."/>
        </authorList>
    </citation>
    <scope>NUCLEOTIDE SEQUENCE</scope>
    <source>
        <strain evidence="1">ChiSxjej3B15-24422</strain>
    </source>
</reference>
<protein>
    <recommendedName>
        <fullName evidence="3">Polysaccharide deacetylase</fullName>
    </recommendedName>
</protein>
<gene>
    <name evidence="1" type="ORF">H9831_00355</name>
</gene>
<name>A0A9D2C686_9FIRM</name>
<reference evidence="1" key="1">
    <citation type="journal article" date="2021" name="PeerJ">
        <title>Extensive microbial diversity within the chicken gut microbiome revealed by metagenomics and culture.</title>
        <authorList>
            <person name="Gilroy R."/>
            <person name="Ravi A."/>
            <person name="Getino M."/>
            <person name="Pursley I."/>
            <person name="Horton D.L."/>
            <person name="Alikhan N.F."/>
            <person name="Baker D."/>
            <person name="Gharbi K."/>
            <person name="Hall N."/>
            <person name="Watson M."/>
            <person name="Adriaenssens E.M."/>
            <person name="Foster-Nyarko E."/>
            <person name="Jarju S."/>
            <person name="Secka A."/>
            <person name="Antonio M."/>
            <person name="Oren A."/>
            <person name="Chaudhuri R.R."/>
            <person name="La Ragione R."/>
            <person name="Hildebrand F."/>
            <person name="Pallen M.J."/>
        </authorList>
    </citation>
    <scope>NUCLEOTIDE SEQUENCE</scope>
    <source>
        <strain evidence="1">ChiSxjej3B15-24422</strain>
    </source>
</reference>
<dbReference type="GO" id="GO:0005975">
    <property type="term" value="P:carbohydrate metabolic process"/>
    <property type="evidence" value="ECO:0007669"/>
    <property type="project" value="InterPro"/>
</dbReference>
<comment type="caution">
    <text evidence="1">The sequence shown here is derived from an EMBL/GenBank/DDBJ whole genome shotgun (WGS) entry which is preliminary data.</text>
</comment>
<dbReference type="SUPFAM" id="SSF88713">
    <property type="entry name" value="Glycoside hydrolase/deacetylase"/>
    <property type="match status" value="1"/>
</dbReference>
<dbReference type="Proteomes" id="UP000824007">
    <property type="component" value="Unassembled WGS sequence"/>
</dbReference>